<protein>
    <submittedName>
        <fullName evidence="1">7517_t:CDS:1</fullName>
    </submittedName>
</protein>
<proteinExistence type="predicted"/>
<gene>
    <name evidence="1" type="ORF">FCALED_LOCUS17361</name>
</gene>
<name>A0A9N9J9F1_9GLOM</name>
<feature type="non-terminal residue" evidence="1">
    <location>
        <position position="56"/>
    </location>
</feature>
<dbReference type="OrthoDB" id="2448427at2759"/>
<organism evidence="1 2">
    <name type="scientific">Funneliformis caledonium</name>
    <dbReference type="NCBI Taxonomy" id="1117310"/>
    <lineage>
        <taxon>Eukaryota</taxon>
        <taxon>Fungi</taxon>
        <taxon>Fungi incertae sedis</taxon>
        <taxon>Mucoromycota</taxon>
        <taxon>Glomeromycotina</taxon>
        <taxon>Glomeromycetes</taxon>
        <taxon>Glomerales</taxon>
        <taxon>Glomeraceae</taxon>
        <taxon>Funneliformis</taxon>
    </lineage>
</organism>
<dbReference type="EMBL" id="CAJVPQ010026203">
    <property type="protein sequence ID" value="CAG8768231.1"/>
    <property type="molecule type" value="Genomic_DNA"/>
</dbReference>
<dbReference type="Proteomes" id="UP000789570">
    <property type="component" value="Unassembled WGS sequence"/>
</dbReference>
<comment type="caution">
    <text evidence="1">The sequence shown here is derived from an EMBL/GenBank/DDBJ whole genome shotgun (WGS) entry which is preliminary data.</text>
</comment>
<accession>A0A9N9J9F1</accession>
<evidence type="ECO:0000313" key="1">
    <source>
        <dbReference type="EMBL" id="CAG8768231.1"/>
    </source>
</evidence>
<reference evidence="1" key="1">
    <citation type="submission" date="2021-06" db="EMBL/GenBank/DDBJ databases">
        <authorList>
            <person name="Kallberg Y."/>
            <person name="Tangrot J."/>
            <person name="Rosling A."/>
        </authorList>
    </citation>
    <scope>NUCLEOTIDE SEQUENCE</scope>
    <source>
        <strain evidence="1">UK204</strain>
    </source>
</reference>
<dbReference type="AlphaFoldDB" id="A0A9N9J9F1"/>
<keyword evidence="2" id="KW-1185">Reference proteome</keyword>
<evidence type="ECO:0000313" key="2">
    <source>
        <dbReference type="Proteomes" id="UP000789570"/>
    </source>
</evidence>
<sequence>MLFIFMISHGDQAVHIKISRRHWYDDNKWINKSKPPEDASKWAISQYFHTFDDGEN</sequence>